<evidence type="ECO:0000256" key="4">
    <source>
        <dbReference type="ARBA" id="ARBA00022692"/>
    </source>
</evidence>
<evidence type="ECO:0000256" key="8">
    <source>
        <dbReference type="ARBA" id="ARBA00022989"/>
    </source>
</evidence>
<dbReference type="KEGG" id="nev:NTE_00941"/>
<dbReference type="EMBL" id="CP007174">
    <property type="protein sequence ID" value="AIF83017.1"/>
    <property type="molecule type" value="Genomic_DNA"/>
</dbReference>
<evidence type="ECO:0000256" key="3">
    <source>
        <dbReference type="ARBA" id="ARBA00022538"/>
    </source>
</evidence>
<keyword evidence="2" id="KW-1003">Cell membrane</keyword>
<keyword evidence="12" id="KW-0378">Hydrolase</keyword>
<sequence>MEIKSGTLKPAIRVIVLMLVVTGVAYPLALVAVGQSVLPFQSNGSILELNGKEVGSRLIAQEFSSPKFFHPRPAAETASGVDPHITPDDAYSQAKGVSRATGIPENYLVTMIELNIERNRSANLVAFAPEYVNVLELNIELARQYPDVYAELPGEGQRDR</sequence>
<keyword evidence="9" id="KW-0406">Ion transport</keyword>
<keyword evidence="13" id="KW-1185">Reference proteome</keyword>
<dbReference type="Proteomes" id="UP000028194">
    <property type="component" value="Chromosome"/>
</dbReference>
<keyword evidence="5" id="KW-0547">Nucleotide-binding</keyword>
<evidence type="ECO:0000256" key="10">
    <source>
        <dbReference type="ARBA" id="ARBA00023136"/>
    </source>
</evidence>
<evidence type="ECO:0000313" key="13">
    <source>
        <dbReference type="Proteomes" id="UP000028194"/>
    </source>
</evidence>
<evidence type="ECO:0000256" key="2">
    <source>
        <dbReference type="ARBA" id="ARBA00022475"/>
    </source>
</evidence>
<reference evidence="12 13" key="1">
    <citation type="journal article" date="2014" name="PLoS ONE">
        <title>Genome Sequence of Candidatus Nitrososphaera evergladensis from Group I.1b Enriched from Everglades Soil Reveals Novel Genomic Features of the Ammonia-Oxidizing Archaea.</title>
        <authorList>
            <person name="Zhalnina K.V."/>
            <person name="Dias R."/>
            <person name="Leonard M.T."/>
            <person name="Dorr de Quadros P."/>
            <person name="Camargo F.A."/>
            <person name="Drew J.C."/>
            <person name="Farmerie W.G."/>
            <person name="Daroub S.H."/>
            <person name="Triplett E.W."/>
        </authorList>
    </citation>
    <scope>NUCLEOTIDE SEQUENCE [LARGE SCALE GENOMIC DNA]</scope>
    <source>
        <strain evidence="12 13">SR1</strain>
    </source>
</reference>
<dbReference type="GeneID" id="41596776"/>
<dbReference type="PIRSF" id="PIRSF001296">
    <property type="entry name" value="K_ATPase_KdpC"/>
    <property type="match status" value="1"/>
</dbReference>
<dbReference type="STRING" id="1459636.NTE_00941"/>
<accession>A0A075MQ60</accession>
<keyword evidence="6" id="KW-0067">ATP-binding</keyword>
<dbReference type="HOGENOM" id="CLU_077094_2_0_2"/>
<dbReference type="GO" id="GO:0016787">
    <property type="term" value="F:hydrolase activity"/>
    <property type="evidence" value="ECO:0007669"/>
    <property type="project" value="UniProtKB-KW"/>
</dbReference>
<dbReference type="GO" id="GO:0008556">
    <property type="term" value="F:P-type potassium transmembrane transporter activity"/>
    <property type="evidence" value="ECO:0007669"/>
    <property type="project" value="InterPro"/>
</dbReference>
<dbReference type="RefSeq" id="WP_148699869.1">
    <property type="nucleotide sequence ID" value="NZ_CP007174.1"/>
</dbReference>
<organism evidence="12 13">
    <name type="scientific">Candidatus Nitrososphaera evergladensis SR1</name>
    <dbReference type="NCBI Taxonomy" id="1459636"/>
    <lineage>
        <taxon>Archaea</taxon>
        <taxon>Nitrososphaerota</taxon>
        <taxon>Nitrososphaeria</taxon>
        <taxon>Nitrososphaerales</taxon>
        <taxon>Nitrososphaeraceae</taxon>
        <taxon>Nitrososphaera</taxon>
    </lineage>
</organism>
<dbReference type="PANTHER" id="PTHR30042:SF2">
    <property type="entry name" value="POTASSIUM-TRANSPORTING ATPASE KDPC SUBUNIT"/>
    <property type="match status" value="1"/>
</dbReference>
<keyword evidence="10 11" id="KW-0472">Membrane</keyword>
<dbReference type="eggNOG" id="arCOG04805">
    <property type="taxonomic scope" value="Archaea"/>
</dbReference>
<dbReference type="PANTHER" id="PTHR30042">
    <property type="entry name" value="POTASSIUM-TRANSPORTING ATPASE C CHAIN"/>
    <property type="match status" value="1"/>
</dbReference>
<dbReference type="AlphaFoldDB" id="A0A075MQ60"/>
<feature type="transmembrane region" description="Helical" evidence="11">
    <location>
        <begin position="12"/>
        <end position="33"/>
    </location>
</feature>
<evidence type="ECO:0000256" key="9">
    <source>
        <dbReference type="ARBA" id="ARBA00023065"/>
    </source>
</evidence>
<dbReference type="OrthoDB" id="8035at2157"/>
<proteinExistence type="predicted"/>
<evidence type="ECO:0000313" key="12">
    <source>
        <dbReference type="EMBL" id="AIF83017.1"/>
    </source>
</evidence>
<evidence type="ECO:0000256" key="6">
    <source>
        <dbReference type="ARBA" id="ARBA00022840"/>
    </source>
</evidence>
<evidence type="ECO:0000256" key="1">
    <source>
        <dbReference type="ARBA" id="ARBA00022448"/>
    </source>
</evidence>
<keyword evidence="3" id="KW-0633">Potassium transport</keyword>
<evidence type="ECO:0000256" key="5">
    <source>
        <dbReference type="ARBA" id="ARBA00022741"/>
    </source>
</evidence>
<keyword evidence="4 11" id="KW-0812">Transmembrane</keyword>
<dbReference type="GO" id="GO:0005524">
    <property type="term" value="F:ATP binding"/>
    <property type="evidence" value="ECO:0007669"/>
    <property type="project" value="UniProtKB-KW"/>
</dbReference>
<keyword evidence="7" id="KW-0630">Potassium</keyword>
<dbReference type="Pfam" id="PF02669">
    <property type="entry name" value="KdpC"/>
    <property type="match status" value="2"/>
</dbReference>
<name>A0A075MQ60_9ARCH</name>
<gene>
    <name evidence="12" type="ORF">NTE_00941</name>
</gene>
<dbReference type="InterPro" id="IPR003820">
    <property type="entry name" value="KdpC"/>
</dbReference>
<protein>
    <submittedName>
        <fullName evidence="12">K+-transporting ATPase, c chain</fullName>
        <ecNumber evidence="12">3.6.3.12</ecNumber>
    </submittedName>
</protein>
<keyword evidence="8 11" id="KW-1133">Transmembrane helix</keyword>
<dbReference type="GO" id="GO:0016020">
    <property type="term" value="C:membrane"/>
    <property type="evidence" value="ECO:0007669"/>
    <property type="project" value="InterPro"/>
</dbReference>
<evidence type="ECO:0000256" key="11">
    <source>
        <dbReference type="SAM" id="Phobius"/>
    </source>
</evidence>
<dbReference type="EC" id="3.6.3.12" evidence="12"/>
<keyword evidence="1" id="KW-0813">Transport</keyword>
<evidence type="ECO:0000256" key="7">
    <source>
        <dbReference type="ARBA" id="ARBA00022958"/>
    </source>
</evidence>